<evidence type="ECO:0000313" key="2">
    <source>
        <dbReference type="EMBL" id="MDF6101254.1"/>
    </source>
</evidence>
<reference evidence="2" key="2">
    <citation type="submission" date="2022-01" db="EMBL/GenBank/DDBJ databases">
        <authorList>
            <person name="Sanchez-Suarez J."/>
            <person name="Villamil L."/>
            <person name="Diaz L.E."/>
        </authorList>
    </citation>
    <scope>NUCLEOTIDE SEQUENCE</scope>
    <source>
        <strain evidence="2">EUFUS-Z928</strain>
    </source>
</reference>
<comment type="caution">
    <text evidence="2">The sequence shown here is derived from an EMBL/GenBank/DDBJ whole genome shotgun (WGS) entry which is preliminary data.</text>
</comment>
<evidence type="ECO:0000313" key="3">
    <source>
        <dbReference type="Proteomes" id="UP001152308"/>
    </source>
</evidence>
<name>A0ABT6BTA5_9ACTN</name>
<feature type="region of interest" description="Disordered" evidence="1">
    <location>
        <begin position="13"/>
        <end position="38"/>
    </location>
</feature>
<dbReference type="RefSeq" id="WP_078113124.1">
    <property type="nucleotide sequence ID" value="NZ_CBDRND010000002.1"/>
</dbReference>
<gene>
    <name evidence="2" type="ORF">L2299_09315</name>
</gene>
<sequence length="77" mass="8551">MASVLATVPAAVDSVGVPSPDRDGTPLHVGRGRGARGHRTAGLYFDQMEITEIRHRRLHEDHWSAPEDSLPATRRRR</sequence>
<organism evidence="2 3">
    <name type="scientific">Gordonia hongkongensis</name>
    <dbReference type="NCBI Taxonomy" id="1701090"/>
    <lineage>
        <taxon>Bacteria</taxon>
        <taxon>Bacillati</taxon>
        <taxon>Actinomycetota</taxon>
        <taxon>Actinomycetes</taxon>
        <taxon>Mycobacteriales</taxon>
        <taxon>Gordoniaceae</taxon>
        <taxon>Gordonia</taxon>
    </lineage>
</organism>
<protein>
    <submittedName>
        <fullName evidence="2">Uncharacterized protein</fullName>
    </submittedName>
</protein>
<keyword evidence="3" id="KW-1185">Reference proteome</keyword>
<accession>A0ABT6BTA5</accession>
<evidence type="ECO:0000256" key="1">
    <source>
        <dbReference type="SAM" id="MobiDB-lite"/>
    </source>
</evidence>
<reference evidence="2" key="1">
    <citation type="journal article" date="2022" name="Data Brief">
        <title>Draft genome sequence data of Gordonia hongkongensis strain EUFUS-Z928 isolated from the octocoral Eunicea fusca.</title>
        <authorList>
            <person name="Sanchez-Suarez J."/>
            <person name="Diaz L."/>
            <person name="Melo-Bolivar J."/>
            <person name="Villamil L."/>
        </authorList>
    </citation>
    <scope>NUCLEOTIDE SEQUENCE</scope>
    <source>
        <strain evidence="2">EUFUS-Z928</strain>
    </source>
</reference>
<dbReference type="EMBL" id="JAKJLQ010000005">
    <property type="protein sequence ID" value="MDF6101254.1"/>
    <property type="molecule type" value="Genomic_DNA"/>
</dbReference>
<dbReference type="Proteomes" id="UP001152308">
    <property type="component" value="Unassembled WGS sequence"/>
</dbReference>
<proteinExistence type="predicted"/>